<dbReference type="NCBIfam" id="TIGR01536">
    <property type="entry name" value="asn_synth_AEB"/>
    <property type="match status" value="1"/>
</dbReference>
<name>A0ABN1MW83_9BACT</name>
<dbReference type="InterPro" id="IPR029055">
    <property type="entry name" value="Ntn_hydrolases_N"/>
</dbReference>
<dbReference type="InterPro" id="IPR001962">
    <property type="entry name" value="Asn_synthase"/>
</dbReference>
<accession>A0ABN1MW83</accession>
<keyword evidence="5" id="KW-0067">ATP-binding</keyword>
<dbReference type="CDD" id="cd00712">
    <property type="entry name" value="AsnB"/>
    <property type="match status" value="1"/>
</dbReference>
<dbReference type="SUPFAM" id="SSF56235">
    <property type="entry name" value="N-terminal nucleophile aminohydrolases (Ntn hydrolases)"/>
    <property type="match status" value="1"/>
</dbReference>
<dbReference type="Proteomes" id="UP001500469">
    <property type="component" value="Unassembled WGS sequence"/>
</dbReference>
<dbReference type="Gene3D" id="3.60.20.10">
    <property type="entry name" value="Glutamine Phosphoribosylpyrophosphate, subunit 1, domain 1"/>
    <property type="match status" value="1"/>
</dbReference>
<evidence type="ECO:0000256" key="3">
    <source>
        <dbReference type="ARBA" id="ARBA00012737"/>
    </source>
</evidence>
<proteinExistence type="inferred from homology"/>
<gene>
    <name evidence="9" type="primary">asnB</name>
    <name evidence="9" type="ORF">GCM10009119_02470</name>
</gene>
<keyword evidence="6" id="KW-0315">Glutamine amidotransferase</keyword>
<dbReference type="InterPro" id="IPR006426">
    <property type="entry name" value="Asn_synth_AEB"/>
</dbReference>
<evidence type="ECO:0000313" key="9">
    <source>
        <dbReference type="EMBL" id="GAA0877279.1"/>
    </source>
</evidence>
<dbReference type="EC" id="6.3.5.4" evidence="3"/>
<dbReference type="EMBL" id="BAAAFI010000002">
    <property type="protein sequence ID" value="GAA0877279.1"/>
    <property type="molecule type" value="Genomic_DNA"/>
</dbReference>
<dbReference type="PANTHER" id="PTHR43284:SF1">
    <property type="entry name" value="ASPARAGINE SYNTHETASE"/>
    <property type="match status" value="1"/>
</dbReference>
<evidence type="ECO:0000256" key="7">
    <source>
        <dbReference type="ARBA" id="ARBA00048741"/>
    </source>
</evidence>
<comment type="similarity">
    <text evidence="2">Belongs to the asparagine synthetase family.</text>
</comment>
<comment type="pathway">
    <text evidence="1">Amino-acid biosynthesis; L-asparagine biosynthesis; L-asparagine from L-aspartate (L-Gln route): step 1/1.</text>
</comment>
<dbReference type="PANTHER" id="PTHR43284">
    <property type="entry name" value="ASPARAGINE SYNTHETASE (GLUTAMINE-HYDROLYZING)"/>
    <property type="match status" value="1"/>
</dbReference>
<dbReference type="RefSeq" id="WP_343847981.1">
    <property type="nucleotide sequence ID" value="NZ_BAAAFI010000002.1"/>
</dbReference>
<keyword evidence="10" id="KW-1185">Reference proteome</keyword>
<dbReference type="PROSITE" id="PS51278">
    <property type="entry name" value="GATASE_TYPE_2"/>
    <property type="match status" value="1"/>
</dbReference>
<dbReference type="CDD" id="cd01991">
    <property type="entry name" value="Asn_synthase_B_C"/>
    <property type="match status" value="1"/>
</dbReference>
<keyword evidence="4" id="KW-0547">Nucleotide-binding</keyword>
<dbReference type="SUPFAM" id="SSF52402">
    <property type="entry name" value="Adenine nucleotide alpha hydrolases-like"/>
    <property type="match status" value="1"/>
</dbReference>
<dbReference type="Gene3D" id="3.40.50.620">
    <property type="entry name" value="HUPs"/>
    <property type="match status" value="1"/>
</dbReference>
<evidence type="ECO:0000256" key="2">
    <source>
        <dbReference type="ARBA" id="ARBA00005752"/>
    </source>
</evidence>
<comment type="catalytic activity">
    <reaction evidence="7">
        <text>L-aspartate + L-glutamine + ATP + H2O = L-asparagine + L-glutamate + AMP + diphosphate + H(+)</text>
        <dbReference type="Rhea" id="RHEA:12228"/>
        <dbReference type="ChEBI" id="CHEBI:15377"/>
        <dbReference type="ChEBI" id="CHEBI:15378"/>
        <dbReference type="ChEBI" id="CHEBI:29985"/>
        <dbReference type="ChEBI" id="CHEBI:29991"/>
        <dbReference type="ChEBI" id="CHEBI:30616"/>
        <dbReference type="ChEBI" id="CHEBI:33019"/>
        <dbReference type="ChEBI" id="CHEBI:58048"/>
        <dbReference type="ChEBI" id="CHEBI:58359"/>
        <dbReference type="ChEBI" id="CHEBI:456215"/>
        <dbReference type="EC" id="6.3.5.4"/>
    </reaction>
</comment>
<dbReference type="Pfam" id="PF00733">
    <property type="entry name" value="Asn_synthase"/>
    <property type="match status" value="1"/>
</dbReference>
<evidence type="ECO:0000256" key="5">
    <source>
        <dbReference type="ARBA" id="ARBA00022840"/>
    </source>
</evidence>
<reference evidence="9 10" key="1">
    <citation type="journal article" date="2019" name="Int. J. Syst. Evol. Microbiol.">
        <title>The Global Catalogue of Microorganisms (GCM) 10K type strain sequencing project: providing services to taxonomists for standard genome sequencing and annotation.</title>
        <authorList>
            <consortium name="The Broad Institute Genomics Platform"/>
            <consortium name="The Broad Institute Genome Sequencing Center for Infectious Disease"/>
            <person name="Wu L."/>
            <person name="Ma J."/>
        </authorList>
    </citation>
    <scope>NUCLEOTIDE SEQUENCE [LARGE SCALE GENOMIC DNA]</scope>
    <source>
        <strain evidence="9 10">JCM 16112</strain>
    </source>
</reference>
<dbReference type="PIRSF" id="PIRSF001589">
    <property type="entry name" value="Asn_synthetase_glu-h"/>
    <property type="match status" value="1"/>
</dbReference>
<dbReference type="InterPro" id="IPR051786">
    <property type="entry name" value="ASN_synthetase/amidase"/>
</dbReference>
<comment type="caution">
    <text evidence="9">The sequence shown here is derived from an EMBL/GenBank/DDBJ whole genome shotgun (WGS) entry which is preliminary data.</text>
</comment>
<evidence type="ECO:0000256" key="1">
    <source>
        <dbReference type="ARBA" id="ARBA00005187"/>
    </source>
</evidence>
<feature type="domain" description="Glutamine amidotransferase type-2" evidence="8">
    <location>
        <begin position="2"/>
        <end position="209"/>
    </location>
</feature>
<dbReference type="Pfam" id="PF13537">
    <property type="entry name" value="GATase_7"/>
    <property type="match status" value="1"/>
</dbReference>
<evidence type="ECO:0000256" key="4">
    <source>
        <dbReference type="ARBA" id="ARBA00022741"/>
    </source>
</evidence>
<protein>
    <recommendedName>
        <fullName evidence="3">asparagine synthase (glutamine-hydrolyzing)</fullName>
        <ecNumber evidence="3">6.3.5.4</ecNumber>
    </recommendedName>
</protein>
<evidence type="ECO:0000313" key="10">
    <source>
        <dbReference type="Proteomes" id="UP001500469"/>
    </source>
</evidence>
<sequence>MCGIHLIWGKGANKEAVQKLVDASQHRGPDQSAIYSPWTGLWIGVNRLQILHPGPDADQPYWDSEGKRLLVFNGEIYNFQELRSLLSKIGIEFVTQSDTEVLFHCLRLFGAQGLEKLNGMFALIYIDLVSKSVLVATDRNGEKPLYYSQNNETLTISSKISGIASLQPHRPDWEQAEHYFYLRTPSPGKTFYRGIRAWKPGRYSTISRQDTFRWDTIHAPKAPENIPNQATFQLTLENAILNQFHADVSVGVLLSGGADSSLLYALWYQQTGISLPAYTVQVEKKYRAKYNDADSATRFARQIPAAHRLIEIDQDIFFENWDAYLQSVDLPIGDSAGFLTWMIGKRAKPEVKVLVSGAGADELWGGYQRHEAFAKYWKQHAFWSNWAGIFEKLPFGRAWKKYMLAVTNDPNQTFLNFSALQNPPSDLSADYERIFNNNLPEYKRMLDFDRQVYLVQDVLKIHDNALMAHGIEGRSPYLDASILGLWQKVNDPAFLIGKPWIKNILRENDLGWIANRKKLGFGLPLQEWLSEKGNFSSRVFFTLKSFDKSHGEHFSAPIRQLLQNPEQAAKTQFLTLYNLFLFAEWANLHQL</sequence>
<organism evidence="9 10">
    <name type="scientific">Algoriphagus jejuensis</name>
    <dbReference type="NCBI Taxonomy" id="419934"/>
    <lineage>
        <taxon>Bacteria</taxon>
        <taxon>Pseudomonadati</taxon>
        <taxon>Bacteroidota</taxon>
        <taxon>Cytophagia</taxon>
        <taxon>Cytophagales</taxon>
        <taxon>Cyclobacteriaceae</taxon>
        <taxon>Algoriphagus</taxon>
    </lineage>
</organism>
<evidence type="ECO:0000259" key="8">
    <source>
        <dbReference type="PROSITE" id="PS51278"/>
    </source>
</evidence>
<dbReference type="InterPro" id="IPR014729">
    <property type="entry name" value="Rossmann-like_a/b/a_fold"/>
</dbReference>
<evidence type="ECO:0000256" key="6">
    <source>
        <dbReference type="ARBA" id="ARBA00022962"/>
    </source>
</evidence>
<dbReference type="InterPro" id="IPR017932">
    <property type="entry name" value="GATase_2_dom"/>
</dbReference>
<dbReference type="InterPro" id="IPR033738">
    <property type="entry name" value="AsnB_N"/>
</dbReference>